<organism evidence="1">
    <name type="scientific">hydrothermal vent metagenome</name>
    <dbReference type="NCBI Taxonomy" id="652676"/>
    <lineage>
        <taxon>unclassified sequences</taxon>
        <taxon>metagenomes</taxon>
        <taxon>ecological metagenomes</taxon>
    </lineage>
</organism>
<name>A0A160TKZ9_9ZZZZ</name>
<evidence type="ECO:0000313" key="1">
    <source>
        <dbReference type="EMBL" id="CUS45930.1"/>
    </source>
</evidence>
<accession>A0A160TKZ9</accession>
<dbReference type="EMBL" id="CZQE01000315">
    <property type="protein sequence ID" value="CUS45930.1"/>
    <property type="molecule type" value="Genomic_DNA"/>
</dbReference>
<gene>
    <name evidence="1" type="ORF">MGWOODY_Smn3178</name>
</gene>
<sequence length="70" mass="7666">MRELDEEEKLLLRQLDGDISTGDLIVMVRDLGEILRGRGHVMQANVAELAADRLRLLSGPRAGVISAAKI</sequence>
<reference evidence="1" key="1">
    <citation type="submission" date="2015-10" db="EMBL/GenBank/DDBJ databases">
        <authorList>
            <person name="Gilbert D.G."/>
        </authorList>
    </citation>
    <scope>NUCLEOTIDE SEQUENCE</scope>
</reference>
<proteinExistence type="predicted"/>
<dbReference type="AlphaFoldDB" id="A0A160TKZ9"/>
<protein>
    <submittedName>
        <fullName evidence="1">Uncharacterized protein</fullName>
    </submittedName>
</protein>